<evidence type="ECO:0000256" key="12">
    <source>
        <dbReference type="ARBA" id="ARBA00022989"/>
    </source>
</evidence>
<keyword evidence="14 15" id="KW-0472">Membrane</keyword>
<dbReference type="Pfam" id="PF00512">
    <property type="entry name" value="HisKA"/>
    <property type="match status" value="1"/>
</dbReference>
<evidence type="ECO:0000256" key="1">
    <source>
        <dbReference type="ARBA" id="ARBA00000085"/>
    </source>
</evidence>
<organism evidence="18 19">
    <name type="scientific">Ramlibacter aurantiacus</name>
    <dbReference type="NCBI Taxonomy" id="2801330"/>
    <lineage>
        <taxon>Bacteria</taxon>
        <taxon>Pseudomonadati</taxon>
        <taxon>Pseudomonadota</taxon>
        <taxon>Betaproteobacteria</taxon>
        <taxon>Burkholderiales</taxon>
        <taxon>Comamonadaceae</taxon>
        <taxon>Ramlibacter</taxon>
    </lineage>
</organism>
<dbReference type="InterPro" id="IPR003594">
    <property type="entry name" value="HATPase_dom"/>
</dbReference>
<keyword evidence="11" id="KW-0067">ATP-binding</keyword>
<dbReference type="PROSITE" id="PS50885">
    <property type="entry name" value="HAMP"/>
    <property type="match status" value="1"/>
</dbReference>
<dbReference type="SMART" id="SM00304">
    <property type="entry name" value="HAMP"/>
    <property type="match status" value="1"/>
</dbReference>
<evidence type="ECO:0000256" key="5">
    <source>
        <dbReference type="ARBA" id="ARBA00022519"/>
    </source>
</evidence>
<dbReference type="EC" id="2.7.13.3" evidence="3"/>
<feature type="domain" description="HAMP" evidence="17">
    <location>
        <begin position="81"/>
        <end position="133"/>
    </location>
</feature>
<feature type="domain" description="Histidine kinase" evidence="16">
    <location>
        <begin position="141"/>
        <end position="346"/>
    </location>
</feature>
<evidence type="ECO:0000256" key="2">
    <source>
        <dbReference type="ARBA" id="ARBA00004429"/>
    </source>
</evidence>
<evidence type="ECO:0000259" key="17">
    <source>
        <dbReference type="PROSITE" id="PS50885"/>
    </source>
</evidence>
<proteinExistence type="predicted"/>
<name>A0A936ZT44_9BURK</name>
<keyword evidence="4" id="KW-1003">Cell membrane</keyword>
<dbReference type="GO" id="GO:0005886">
    <property type="term" value="C:plasma membrane"/>
    <property type="evidence" value="ECO:0007669"/>
    <property type="project" value="UniProtKB-SubCell"/>
</dbReference>
<evidence type="ECO:0000256" key="6">
    <source>
        <dbReference type="ARBA" id="ARBA00022553"/>
    </source>
</evidence>
<comment type="catalytic activity">
    <reaction evidence="1">
        <text>ATP + protein L-histidine = ADP + protein N-phospho-L-histidine.</text>
        <dbReference type="EC" id="2.7.13.3"/>
    </reaction>
</comment>
<dbReference type="SMART" id="SM00387">
    <property type="entry name" value="HATPase_c"/>
    <property type="match status" value="1"/>
</dbReference>
<dbReference type="InterPro" id="IPR005467">
    <property type="entry name" value="His_kinase_dom"/>
</dbReference>
<dbReference type="RefSeq" id="WP_201683723.1">
    <property type="nucleotide sequence ID" value="NZ_JAEQNA010000002.1"/>
</dbReference>
<keyword evidence="13" id="KW-0902">Two-component regulatory system</keyword>
<comment type="caution">
    <text evidence="18">The sequence shown here is derived from an EMBL/GenBank/DDBJ whole genome shotgun (WGS) entry which is preliminary data.</text>
</comment>
<dbReference type="InterPro" id="IPR003660">
    <property type="entry name" value="HAMP_dom"/>
</dbReference>
<dbReference type="Gene3D" id="3.30.565.10">
    <property type="entry name" value="Histidine kinase-like ATPase, C-terminal domain"/>
    <property type="match status" value="1"/>
</dbReference>
<dbReference type="PROSITE" id="PS50109">
    <property type="entry name" value="HIS_KIN"/>
    <property type="match status" value="1"/>
</dbReference>
<dbReference type="PRINTS" id="PR00344">
    <property type="entry name" value="BCTRLSENSOR"/>
</dbReference>
<dbReference type="InterPro" id="IPR036890">
    <property type="entry name" value="HATPase_C_sf"/>
</dbReference>
<dbReference type="CDD" id="cd00082">
    <property type="entry name" value="HisKA"/>
    <property type="match status" value="1"/>
</dbReference>
<evidence type="ECO:0000256" key="3">
    <source>
        <dbReference type="ARBA" id="ARBA00012438"/>
    </source>
</evidence>
<keyword evidence="5" id="KW-0997">Cell inner membrane</keyword>
<dbReference type="PANTHER" id="PTHR44936">
    <property type="entry name" value="SENSOR PROTEIN CREC"/>
    <property type="match status" value="1"/>
</dbReference>
<feature type="transmembrane region" description="Helical" evidence="15">
    <location>
        <begin position="56"/>
        <end position="80"/>
    </location>
</feature>
<protein>
    <recommendedName>
        <fullName evidence="3">histidine kinase</fullName>
        <ecNumber evidence="3">2.7.13.3</ecNumber>
    </recommendedName>
</protein>
<keyword evidence="10" id="KW-0418">Kinase</keyword>
<dbReference type="SUPFAM" id="SSF47384">
    <property type="entry name" value="Homodimeric domain of signal transducing histidine kinase"/>
    <property type="match status" value="1"/>
</dbReference>
<evidence type="ECO:0000256" key="15">
    <source>
        <dbReference type="SAM" id="Phobius"/>
    </source>
</evidence>
<dbReference type="SMART" id="SM00388">
    <property type="entry name" value="HisKA"/>
    <property type="match status" value="1"/>
</dbReference>
<dbReference type="PANTHER" id="PTHR44936:SF5">
    <property type="entry name" value="SENSOR HISTIDINE KINASE ENVZ"/>
    <property type="match status" value="1"/>
</dbReference>
<dbReference type="Gene3D" id="1.10.287.130">
    <property type="match status" value="1"/>
</dbReference>
<evidence type="ECO:0000256" key="11">
    <source>
        <dbReference type="ARBA" id="ARBA00022840"/>
    </source>
</evidence>
<dbReference type="AlphaFoldDB" id="A0A936ZT44"/>
<evidence type="ECO:0000256" key="7">
    <source>
        <dbReference type="ARBA" id="ARBA00022679"/>
    </source>
</evidence>
<dbReference type="InterPro" id="IPR004358">
    <property type="entry name" value="Sig_transdc_His_kin-like_C"/>
</dbReference>
<dbReference type="CDD" id="cd00075">
    <property type="entry name" value="HATPase"/>
    <property type="match status" value="1"/>
</dbReference>
<evidence type="ECO:0000256" key="4">
    <source>
        <dbReference type="ARBA" id="ARBA00022475"/>
    </source>
</evidence>
<dbReference type="CDD" id="cd06225">
    <property type="entry name" value="HAMP"/>
    <property type="match status" value="1"/>
</dbReference>
<dbReference type="GO" id="GO:0005524">
    <property type="term" value="F:ATP binding"/>
    <property type="evidence" value="ECO:0007669"/>
    <property type="project" value="UniProtKB-KW"/>
</dbReference>
<evidence type="ECO:0000259" key="16">
    <source>
        <dbReference type="PROSITE" id="PS50109"/>
    </source>
</evidence>
<evidence type="ECO:0000256" key="9">
    <source>
        <dbReference type="ARBA" id="ARBA00022741"/>
    </source>
</evidence>
<comment type="subcellular location">
    <subcellularLocation>
        <location evidence="2">Cell inner membrane</location>
        <topology evidence="2">Multi-pass membrane protein</topology>
    </subcellularLocation>
</comment>
<evidence type="ECO:0000313" key="19">
    <source>
        <dbReference type="Proteomes" id="UP000613011"/>
    </source>
</evidence>
<evidence type="ECO:0000256" key="14">
    <source>
        <dbReference type="ARBA" id="ARBA00023136"/>
    </source>
</evidence>
<feature type="transmembrane region" description="Helical" evidence="15">
    <location>
        <begin position="12"/>
        <end position="36"/>
    </location>
</feature>
<keyword evidence="8 15" id="KW-0812">Transmembrane</keyword>
<keyword evidence="9" id="KW-0547">Nucleotide-binding</keyword>
<keyword evidence="12 15" id="KW-1133">Transmembrane helix</keyword>
<keyword evidence="7" id="KW-0808">Transferase</keyword>
<dbReference type="GO" id="GO:0000155">
    <property type="term" value="F:phosphorelay sensor kinase activity"/>
    <property type="evidence" value="ECO:0007669"/>
    <property type="project" value="InterPro"/>
</dbReference>
<dbReference type="EMBL" id="JAEQNA010000002">
    <property type="protein sequence ID" value="MBL0420660.1"/>
    <property type="molecule type" value="Genomic_DNA"/>
</dbReference>
<dbReference type="Proteomes" id="UP000613011">
    <property type="component" value="Unassembled WGS sequence"/>
</dbReference>
<dbReference type="InterPro" id="IPR050980">
    <property type="entry name" value="2C_sensor_his_kinase"/>
</dbReference>
<keyword evidence="6" id="KW-0597">Phosphoprotein</keyword>
<dbReference type="InterPro" id="IPR003661">
    <property type="entry name" value="HisK_dim/P_dom"/>
</dbReference>
<dbReference type="Pfam" id="PF00672">
    <property type="entry name" value="HAMP"/>
    <property type="match status" value="1"/>
</dbReference>
<sequence>MHLISGWLPRSLAGRTALIFVVGLLVAQLGSLFLHVQERAGMLGHGAMHGAHRWAGLPPAFIGLMGLTALAVLAASLLAMRWASKPLEDLATAATAFASDLNAPPLPETGPIEVRSAAAAFNFMQARLKQTVLGRGRALAAVSHDLRTPLTRMRLRVELVEDAALRDKLDADIEAMSAMVDSVLAYLRGIEDAEAVRPVDMLALVESIVEDDQALGHDVRFARLGDASSPVPLMARPTLLRRAIVNLVDNARHHGHTVTVTLQDGDRGWVGVAVEDDGPGIAPEDMERALQPFVRLDAAAGPAKAGGVGLGLSIARDAAAMHGGELVLENRAEGGLRAMLRLPRGQG</sequence>
<dbReference type="Pfam" id="PF02518">
    <property type="entry name" value="HATPase_c"/>
    <property type="match status" value="1"/>
</dbReference>
<evidence type="ECO:0000256" key="13">
    <source>
        <dbReference type="ARBA" id="ARBA00023012"/>
    </source>
</evidence>
<dbReference type="SUPFAM" id="SSF55874">
    <property type="entry name" value="ATPase domain of HSP90 chaperone/DNA topoisomerase II/histidine kinase"/>
    <property type="match status" value="1"/>
</dbReference>
<evidence type="ECO:0000256" key="8">
    <source>
        <dbReference type="ARBA" id="ARBA00022692"/>
    </source>
</evidence>
<gene>
    <name evidence="18" type="ORF">JI739_09920</name>
</gene>
<dbReference type="InterPro" id="IPR036097">
    <property type="entry name" value="HisK_dim/P_sf"/>
</dbReference>
<evidence type="ECO:0000256" key="10">
    <source>
        <dbReference type="ARBA" id="ARBA00022777"/>
    </source>
</evidence>
<reference evidence="18" key="1">
    <citation type="submission" date="2021-01" db="EMBL/GenBank/DDBJ databases">
        <title>Ramlibacter sp. strain AW1 16S ribosomal RNA gene Genome sequencing and assembly.</title>
        <authorList>
            <person name="Kang M."/>
        </authorList>
    </citation>
    <scope>NUCLEOTIDE SEQUENCE</scope>
    <source>
        <strain evidence="18">AW1</strain>
    </source>
</reference>
<keyword evidence="19" id="KW-1185">Reference proteome</keyword>
<evidence type="ECO:0000313" key="18">
    <source>
        <dbReference type="EMBL" id="MBL0420660.1"/>
    </source>
</evidence>
<accession>A0A936ZT44</accession>